<dbReference type="Gene3D" id="3.40.50.300">
    <property type="entry name" value="P-loop containing nucleotide triphosphate hydrolases"/>
    <property type="match status" value="1"/>
</dbReference>
<dbReference type="RefSeq" id="WP_123668090.1">
    <property type="nucleotide sequence ID" value="NZ_RJKE01000001.1"/>
</dbReference>
<dbReference type="AlphaFoldDB" id="A0A3N1D623"/>
<dbReference type="SUPFAM" id="SSF52540">
    <property type="entry name" value="P-loop containing nucleoside triphosphate hydrolases"/>
    <property type="match status" value="1"/>
</dbReference>
<keyword evidence="2" id="KW-1185">Reference proteome</keyword>
<sequence length="297" mass="32456">MTNPFVVPGGVLGGHGPLRPWEIAEQDDYYAPVDNTQCSFEEFKTALGGGASLAAKGRTVLVSGGGGCGKTSLMHRCAHWLKQSGGPKATIFDLTEDGLDGADTPSRIRHVCGRLVDELELDGSLDEVPLTGLQERRDDPSKAFPYLSKIFQKSQRAAVVLLPPSEVFEEVARYAELARKNILLLAETSYPTVADTCRARLGPGTASQVLVLEVGMLHPGDGWRLVADRYARAGAELPEISEDTMLTFMEKRIAGTRGTTIHELQMVLQEVFEEAAGKERLDYADFADYYLRKARLL</sequence>
<comment type="caution">
    <text evidence="1">The sequence shown here is derived from an EMBL/GenBank/DDBJ whole genome shotgun (WGS) entry which is preliminary data.</text>
</comment>
<organism evidence="1 2">
    <name type="scientific">Actinocorallia herbida</name>
    <dbReference type="NCBI Taxonomy" id="58109"/>
    <lineage>
        <taxon>Bacteria</taxon>
        <taxon>Bacillati</taxon>
        <taxon>Actinomycetota</taxon>
        <taxon>Actinomycetes</taxon>
        <taxon>Streptosporangiales</taxon>
        <taxon>Thermomonosporaceae</taxon>
        <taxon>Actinocorallia</taxon>
    </lineage>
</organism>
<dbReference type="Proteomes" id="UP000272400">
    <property type="component" value="Unassembled WGS sequence"/>
</dbReference>
<protein>
    <submittedName>
        <fullName evidence="1">Uncharacterized protein</fullName>
    </submittedName>
</protein>
<accession>A0A3N1D623</accession>
<dbReference type="EMBL" id="RJKE01000001">
    <property type="protein sequence ID" value="ROO88909.1"/>
    <property type="molecule type" value="Genomic_DNA"/>
</dbReference>
<gene>
    <name evidence="1" type="ORF">EDD29_6594</name>
</gene>
<reference evidence="1 2" key="1">
    <citation type="submission" date="2018-11" db="EMBL/GenBank/DDBJ databases">
        <title>Sequencing the genomes of 1000 actinobacteria strains.</title>
        <authorList>
            <person name="Klenk H.-P."/>
        </authorList>
    </citation>
    <scope>NUCLEOTIDE SEQUENCE [LARGE SCALE GENOMIC DNA]</scope>
    <source>
        <strain evidence="1 2">DSM 44254</strain>
    </source>
</reference>
<proteinExistence type="predicted"/>
<evidence type="ECO:0000313" key="2">
    <source>
        <dbReference type="Proteomes" id="UP000272400"/>
    </source>
</evidence>
<dbReference type="OrthoDB" id="4176703at2"/>
<evidence type="ECO:0000313" key="1">
    <source>
        <dbReference type="EMBL" id="ROO88909.1"/>
    </source>
</evidence>
<dbReference type="InterPro" id="IPR027417">
    <property type="entry name" value="P-loop_NTPase"/>
</dbReference>
<name>A0A3N1D623_9ACTN</name>